<accession>A0A4U9YPC9</accession>
<keyword evidence="2" id="KW-0378">Hydrolase</keyword>
<dbReference type="Gene3D" id="3.40.210.30">
    <property type="entry name" value="Dam replacing family, catalytic PD-(D/E)XK domain"/>
    <property type="match status" value="1"/>
</dbReference>
<dbReference type="GO" id="GO:0004519">
    <property type="term" value="F:endonuclease activity"/>
    <property type="evidence" value="ECO:0007669"/>
    <property type="project" value="UniProtKB-KW"/>
</dbReference>
<dbReference type="Proteomes" id="UP000403538">
    <property type="component" value="Unassembled WGS sequence"/>
</dbReference>
<evidence type="ECO:0000313" key="3">
    <source>
        <dbReference type="Proteomes" id="UP000403538"/>
    </source>
</evidence>
<dbReference type="RefSeq" id="WP_003027638.1">
    <property type="nucleotide sequence ID" value="NZ_CABEID010000001.1"/>
</dbReference>
<dbReference type="REBASE" id="418174">
    <property type="entry name" value="San11062ORF714P"/>
</dbReference>
<protein>
    <submittedName>
        <fullName evidence="2">Putative type II restriction endonuclease</fullName>
    </submittedName>
</protein>
<feature type="domain" description="Dam-replacing protein HTH" evidence="1">
    <location>
        <begin position="185"/>
        <end position="253"/>
    </location>
</feature>
<dbReference type="InterPro" id="IPR036388">
    <property type="entry name" value="WH-like_DNA-bd_sf"/>
</dbReference>
<dbReference type="Pfam" id="PF17726">
    <property type="entry name" value="DpnI_C"/>
    <property type="match status" value="1"/>
</dbReference>
<gene>
    <name evidence="2" type="ORF">NCTC11062_00714</name>
</gene>
<dbReference type="KEGG" id="sans:DK43_06655"/>
<dbReference type="Gene3D" id="1.10.10.10">
    <property type="entry name" value="Winged helix-like DNA-binding domain superfamily/Winged helix DNA-binding domain"/>
    <property type="match status" value="1"/>
</dbReference>
<organism evidence="2 3">
    <name type="scientific">Streptococcus anginosus</name>
    <dbReference type="NCBI Taxonomy" id="1328"/>
    <lineage>
        <taxon>Bacteria</taxon>
        <taxon>Bacillati</taxon>
        <taxon>Bacillota</taxon>
        <taxon>Bacilli</taxon>
        <taxon>Lactobacillales</taxon>
        <taxon>Streptococcaceae</taxon>
        <taxon>Streptococcus</taxon>
        <taxon>Streptococcus anginosus group</taxon>
    </lineage>
</organism>
<keyword evidence="2" id="KW-0540">Nuclease</keyword>
<dbReference type="InterPro" id="IPR043025">
    <property type="entry name" value="DRP_PD-(D/E)XK_dom"/>
</dbReference>
<evidence type="ECO:0000313" key="2">
    <source>
        <dbReference type="EMBL" id="VTS28768.1"/>
    </source>
</evidence>
<name>A0A4U9YPC9_STRAP</name>
<dbReference type="InterPro" id="IPR010324">
    <property type="entry name" value="DRP"/>
</dbReference>
<dbReference type="CDD" id="cd22319">
    <property type="entry name" value="DpnI-like"/>
    <property type="match status" value="1"/>
</dbReference>
<evidence type="ECO:0000259" key="1">
    <source>
        <dbReference type="Pfam" id="PF17726"/>
    </source>
</evidence>
<reference evidence="2 3" key="1">
    <citation type="submission" date="2019-05" db="EMBL/GenBank/DDBJ databases">
        <authorList>
            <consortium name="Pathogen Informatics"/>
        </authorList>
    </citation>
    <scope>NUCLEOTIDE SEQUENCE [LARGE SCALE GENOMIC DNA]</scope>
    <source>
        <strain evidence="2 3">NCTC11062</strain>
    </source>
</reference>
<dbReference type="AlphaFoldDB" id="A0A4U9YPC9"/>
<dbReference type="EMBL" id="CABEID010000001">
    <property type="protein sequence ID" value="VTS28768.1"/>
    <property type="molecule type" value="Genomic_DNA"/>
</dbReference>
<keyword evidence="2" id="KW-0255">Endonuclease</keyword>
<dbReference type="InterPro" id="IPR041368">
    <property type="entry name" value="DRP_C"/>
</dbReference>
<proteinExistence type="predicted"/>
<sequence length="256" mass="30124">MKLELPTHLAESYKSKSQIARVITESWVAENAYCPNCGQIYLSHFENNRPVADFFCANCREEFELKSKQTNFSTIINDGAYDTMIRRLESENNPNFFFLNYSKEMTVINFILIPKHFFTPKIIIKRKPLSSSAQRAGWIGCNIDISHVPEIGKIFLVRDGQIAKQRQVQENFQKTLFLRNKTKDARGWTLDILNCIDRIPKKNFTLSDVYAFEKELQEQYPNNHFVKDKIRQQLQVLRDKNIIEFIGRGQYRKLDR</sequence>
<dbReference type="Pfam" id="PF06044">
    <property type="entry name" value="DpnI"/>
    <property type="match status" value="1"/>
</dbReference>